<dbReference type="Proteomes" id="UP000017700">
    <property type="component" value="Chromosome"/>
</dbReference>
<evidence type="ECO:0000313" key="3">
    <source>
        <dbReference type="EMBL" id="AUH05817.1"/>
    </source>
</evidence>
<dbReference type="InterPro" id="IPR013120">
    <property type="entry name" value="FAR_NAD-bd"/>
</dbReference>
<evidence type="ECO:0000313" key="5">
    <source>
        <dbReference type="Proteomes" id="UP000233778"/>
    </source>
</evidence>
<sequence>MFKILITGSTGFIGGSFMAYALEKYGAENILTIARETQDKSALIRVRENLKNFHVSDELLEKLSDDNIINGDLLNPEHFLNDERLNVVTHVVNCAAVASFGNNPRIWAVNVEGTFKLAQKMAEVEALQKFVHVGTAMACLPEKGAFVTERLSSSSHGQHIVPYTRSKAEIEERIIKYLPGLPLIIARPSIVVGHSKYGCEPSSSIFWVFSMVIKLSKYMCSLQDKIDIIPVDYCAEGLDLLMNCGDINDPIYHISAGEKGAVTFSEIDASFAEAQGTVSISKNYEQVEFDYFLKNKSNFRIIFGDCNEKLMLKSIYLYGEFSKLNVIFSNEKIVALSLKEPARFTTYIDKCVKTTQGKNIMEMMMCDFK</sequence>
<evidence type="ECO:0000259" key="1">
    <source>
        <dbReference type="Pfam" id="PF07993"/>
    </source>
</evidence>
<dbReference type="OrthoDB" id="6286537at2"/>
<evidence type="ECO:0000313" key="4">
    <source>
        <dbReference type="Proteomes" id="UP000017700"/>
    </source>
</evidence>
<gene>
    <name evidence="2" type="ORF">CWC46_17775</name>
    <name evidence="3" type="ORF">Ser39006_017775</name>
</gene>
<dbReference type="Gene3D" id="3.40.50.720">
    <property type="entry name" value="NAD(P)-binding Rossmann-like Domain"/>
    <property type="match status" value="1"/>
</dbReference>
<dbReference type="KEGG" id="sera:Ser39006_017775"/>
<keyword evidence="4" id="KW-1185">Reference proteome</keyword>
<dbReference type="EMBL" id="CP025084">
    <property type="protein sequence ID" value="AUH05817.1"/>
    <property type="molecule type" value="Genomic_DNA"/>
</dbReference>
<dbReference type="SUPFAM" id="SSF51735">
    <property type="entry name" value="NAD(P)-binding Rossmann-fold domains"/>
    <property type="match status" value="1"/>
</dbReference>
<name>A0A2I5TMM8_SERS3</name>
<organism evidence="3 4">
    <name type="scientific">Serratia sp. (strain ATCC 39006)</name>
    <name type="common">Prodigiosinella confusarubida</name>
    <dbReference type="NCBI Taxonomy" id="104623"/>
    <lineage>
        <taxon>Bacteria</taxon>
        <taxon>Pseudomonadati</taxon>
        <taxon>Pseudomonadota</taxon>
        <taxon>Gammaproteobacteria</taxon>
        <taxon>Enterobacterales</taxon>
        <taxon>Pectobacteriaceae</taxon>
        <taxon>Prodigiosinella</taxon>
    </lineage>
</organism>
<reference evidence="3" key="4">
    <citation type="submission" date="2017-11" db="EMBL/GenBank/DDBJ databases">
        <title>Complete genome sequence of Serratia sp. ATCC 39006.</title>
        <authorList>
            <person name="Hampton H.G."/>
            <person name="Jackson S.A."/>
            <person name="Jauregui R."/>
            <person name="Poulter G.T.M."/>
            <person name="Salmond G.P.C."/>
            <person name="Fineran P.C."/>
        </authorList>
    </citation>
    <scope>NUCLEOTIDE SEQUENCE</scope>
    <source>
        <strain evidence="3">ATCC 39006</strain>
    </source>
</reference>
<reference evidence="2 5" key="3">
    <citation type="submission" date="2017-11" db="EMBL/GenBank/DDBJ databases">
        <title>Complete genome sequence of Serratia sp. ATCC 39006 LacA.</title>
        <authorList>
            <person name="Hampton H.G."/>
            <person name="Jackson S.A."/>
            <person name="Jauregui R."/>
            <person name="Poulter G.T.M."/>
            <person name="Salmond G.P.C."/>
            <person name="Fineran P.C."/>
        </authorList>
    </citation>
    <scope>NUCLEOTIDE SEQUENCE [LARGE SCALE GENOMIC DNA]</scope>
    <source>
        <strain evidence="2 5">ATCC 39006</strain>
    </source>
</reference>
<dbReference type="RefSeq" id="WP_021015201.1">
    <property type="nucleotide sequence ID" value="NZ_CP025084.1"/>
</dbReference>
<dbReference type="InterPro" id="IPR036291">
    <property type="entry name" value="NAD(P)-bd_dom_sf"/>
</dbReference>
<dbReference type="Proteomes" id="UP000233778">
    <property type="component" value="Chromosome"/>
</dbReference>
<protein>
    <submittedName>
        <fullName evidence="3">NAD(P)H-binding protein</fullName>
    </submittedName>
</protein>
<reference evidence="3 4" key="1">
    <citation type="journal article" date="2013" name="Genome Announc.">
        <title>Draft genome sequence of Serratia sp. strain ATCC 39006, a model bacterium for analysis of the biosynthesis and regulation of prodigiosin, a carbapenem, and gas vesicles.</title>
        <authorList>
            <person name="Fineran P.C."/>
            <person name="Iglesias Cans M.C."/>
            <person name="Ramsay J.P."/>
            <person name="Wilf N.M."/>
            <person name="Cossyleon D."/>
            <person name="McNeil M.B."/>
            <person name="Williamson N.R."/>
            <person name="Monson R.E."/>
            <person name="Becher S.A."/>
            <person name="Stanton J.A."/>
            <person name="Brugger K."/>
            <person name="Brown S.D."/>
            <person name="Salmond G.P."/>
        </authorList>
    </citation>
    <scope>NUCLEOTIDE SEQUENCE [LARGE SCALE GENOMIC DNA]</scope>
    <source>
        <strain evidence="3">ATCC 39006</strain>
        <strain evidence="4">ATCC 39006 / SC 11482</strain>
    </source>
</reference>
<dbReference type="Pfam" id="PF07993">
    <property type="entry name" value="NAD_binding_4"/>
    <property type="match status" value="1"/>
</dbReference>
<proteinExistence type="predicted"/>
<accession>A0A2I5TMM8</accession>
<dbReference type="PANTHER" id="PTHR43000">
    <property type="entry name" value="DTDP-D-GLUCOSE 4,6-DEHYDRATASE-RELATED"/>
    <property type="match status" value="1"/>
</dbReference>
<evidence type="ECO:0000313" key="2">
    <source>
        <dbReference type="EMBL" id="AUH01494.1"/>
    </source>
</evidence>
<reference evidence="3" key="2">
    <citation type="submission" date="2013-09" db="EMBL/GenBank/DDBJ databases">
        <authorList>
            <person name="Wang G."/>
            <person name="Yang Y."/>
            <person name="Su Y."/>
        </authorList>
    </citation>
    <scope>NUCLEOTIDE SEQUENCE</scope>
    <source>
        <strain evidence="3">ATCC 39006</strain>
    </source>
</reference>
<dbReference type="EMBL" id="CP025085">
    <property type="protein sequence ID" value="AUH01494.1"/>
    <property type="molecule type" value="Genomic_DNA"/>
</dbReference>
<dbReference type="KEGG" id="serq:CWC46_17775"/>
<dbReference type="STRING" id="104623.Ser39006_01935"/>
<dbReference type="AlphaFoldDB" id="A0A2I5TMM8"/>
<feature type="domain" description="Thioester reductase (TE)" evidence="1">
    <location>
        <begin position="6"/>
        <end position="236"/>
    </location>
</feature>